<sequence>MVDAVIEDGALKRLNDVILTDDLVEGLRTVTPIEGQWRLWEIVIGDAVRIFHDELLNPLDDVGGILFILASLKTVRLLRGLGTVQQSRIVRIRKKVIVRGRLVGRHDRTRRLLVAEKIRTALFKAPRLDDLALHARLRHPLIHEENPS</sequence>
<reference evidence="1" key="1">
    <citation type="submission" date="2010-08" db="EMBL/GenBank/DDBJ databases">
        <authorList>
            <person name="Weinstock G."/>
            <person name="Sodergren E."/>
            <person name="Clifton S."/>
            <person name="Fulton L."/>
            <person name="Fulton B."/>
            <person name="Courtney L."/>
            <person name="Fronick C."/>
            <person name="Harrison M."/>
            <person name="Strong C."/>
            <person name="Farmer C."/>
            <person name="Delahaunty K."/>
            <person name="Markovic C."/>
            <person name="Hall O."/>
            <person name="Minx P."/>
            <person name="Tomlinson C."/>
            <person name="Mitreva M."/>
            <person name="Hou S."/>
            <person name="Chen J."/>
            <person name="Wollam A."/>
            <person name="Pepin K.H."/>
            <person name="Johnson M."/>
            <person name="Bhonagiri V."/>
            <person name="Zhang X."/>
            <person name="Suruliraj S."/>
            <person name="Warren W."/>
            <person name="Chinwalla A."/>
            <person name="Mardis E.R."/>
            <person name="Wilson R.K."/>
        </authorList>
    </citation>
    <scope>NUCLEOTIDE SEQUENCE [LARGE SCALE GENOMIC DNA]</scope>
    <source>
        <strain evidence="1">HL044PA1</strain>
    </source>
</reference>
<accession>A0ABP2K5W7</accession>
<organism evidence="1 2">
    <name type="scientific">Cutibacterium modestum HL044PA1</name>
    <dbReference type="NCBI Taxonomy" id="765109"/>
    <lineage>
        <taxon>Bacteria</taxon>
        <taxon>Bacillati</taxon>
        <taxon>Actinomycetota</taxon>
        <taxon>Actinomycetes</taxon>
        <taxon>Propionibacteriales</taxon>
        <taxon>Propionibacteriaceae</taxon>
        <taxon>Cutibacterium</taxon>
        <taxon>Cutibacterium modestum</taxon>
    </lineage>
</organism>
<evidence type="ECO:0000313" key="1">
    <source>
        <dbReference type="EMBL" id="EFS92288.1"/>
    </source>
</evidence>
<dbReference type="EMBL" id="ADZU01000027">
    <property type="protein sequence ID" value="EFS92288.1"/>
    <property type="molecule type" value="Genomic_DNA"/>
</dbReference>
<protein>
    <submittedName>
        <fullName evidence="1">Uncharacterized protein</fullName>
    </submittedName>
</protein>
<comment type="caution">
    <text evidence="1">The sequence shown here is derived from an EMBL/GenBank/DDBJ whole genome shotgun (WGS) entry which is preliminary data.</text>
</comment>
<gene>
    <name evidence="1" type="ORF">HMPREF9607_01630</name>
</gene>
<keyword evidence="2" id="KW-1185">Reference proteome</keyword>
<evidence type="ECO:0000313" key="2">
    <source>
        <dbReference type="Proteomes" id="UP000003179"/>
    </source>
</evidence>
<dbReference type="Proteomes" id="UP000003179">
    <property type="component" value="Unassembled WGS sequence"/>
</dbReference>
<proteinExistence type="predicted"/>
<name>A0ABP2K5W7_9ACTN</name>